<keyword evidence="1" id="KW-0325">Glycoprotein</keyword>
<comment type="caution">
    <text evidence="5">The sequence shown here is derived from an EMBL/GenBank/DDBJ whole genome shotgun (WGS) entry which is preliminary data.</text>
</comment>
<dbReference type="PRINTS" id="PR01638">
    <property type="entry name" value="MHCCLASSI"/>
</dbReference>
<dbReference type="InterPro" id="IPR011161">
    <property type="entry name" value="MHC_I-like_Ag-recog"/>
</dbReference>
<dbReference type="Pfam" id="PF07654">
    <property type="entry name" value="C1-set"/>
    <property type="match status" value="1"/>
</dbReference>
<dbReference type="InterPro" id="IPR007110">
    <property type="entry name" value="Ig-like_dom"/>
</dbReference>
<dbReference type="PROSITE" id="PS50835">
    <property type="entry name" value="IG_LIKE"/>
    <property type="match status" value="1"/>
</dbReference>
<dbReference type="SUPFAM" id="SSF48726">
    <property type="entry name" value="Immunoglobulin"/>
    <property type="match status" value="1"/>
</dbReference>
<dbReference type="InterPro" id="IPR036179">
    <property type="entry name" value="Ig-like_dom_sf"/>
</dbReference>
<evidence type="ECO:0000259" key="4">
    <source>
        <dbReference type="PROSITE" id="PS50835"/>
    </source>
</evidence>
<dbReference type="InterPro" id="IPR001039">
    <property type="entry name" value="MHC_I_a_a1/a2"/>
</dbReference>
<dbReference type="Gene3D" id="3.30.500.10">
    <property type="entry name" value="MHC class I-like antigen recognition-like"/>
    <property type="match status" value="1"/>
</dbReference>
<dbReference type="Proteomes" id="UP001174136">
    <property type="component" value="Unassembled WGS sequence"/>
</dbReference>
<dbReference type="EMBL" id="JAOPHQ010001478">
    <property type="protein sequence ID" value="KAK0150472.1"/>
    <property type="molecule type" value="Genomic_DNA"/>
</dbReference>
<feature type="transmembrane region" description="Helical" evidence="3">
    <location>
        <begin position="332"/>
        <end position="355"/>
    </location>
</feature>
<feature type="domain" description="Ig-like" evidence="4">
    <location>
        <begin position="224"/>
        <end position="309"/>
    </location>
</feature>
<keyword evidence="3" id="KW-0812">Transmembrane</keyword>
<dbReference type="InterPro" id="IPR011162">
    <property type="entry name" value="MHC_I/II-like_Ag-recog"/>
</dbReference>
<evidence type="ECO:0000313" key="6">
    <source>
        <dbReference type="Proteomes" id="UP001174136"/>
    </source>
</evidence>
<dbReference type="AlphaFoldDB" id="A0AA47P8N9"/>
<dbReference type="Gene3D" id="2.60.40.10">
    <property type="entry name" value="Immunoglobulins"/>
    <property type="match status" value="1"/>
</dbReference>
<evidence type="ECO:0000313" key="5">
    <source>
        <dbReference type="EMBL" id="KAK0150472.1"/>
    </source>
</evidence>
<organism evidence="5 6">
    <name type="scientific">Merluccius polli</name>
    <name type="common">Benguela hake</name>
    <name type="synonym">Merluccius cadenati</name>
    <dbReference type="NCBI Taxonomy" id="89951"/>
    <lineage>
        <taxon>Eukaryota</taxon>
        <taxon>Metazoa</taxon>
        <taxon>Chordata</taxon>
        <taxon>Craniata</taxon>
        <taxon>Vertebrata</taxon>
        <taxon>Euteleostomi</taxon>
        <taxon>Actinopterygii</taxon>
        <taxon>Neopterygii</taxon>
        <taxon>Teleostei</taxon>
        <taxon>Neoteleostei</taxon>
        <taxon>Acanthomorphata</taxon>
        <taxon>Zeiogadaria</taxon>
        <taxon>Gadariae</taxon>
        <taxon>Gadiformes</taxon>
        <taxon>Gadoidei</taxon>
        <taxon>Merlucciidae</taxon>
        <taxon>Merluccius</taxon>
    </lineage>
</organism>
<protein>
    <submittedName>
        <fullName evidence="5">Major histocompatibility complex class I-related gene protein</fullName>
    </submittedName>
</protein>
<comment type="similarity">
    <text evidence="2">Belongs to the MHC class I family.</text>
</comment>
<dbReference type="GO" id="GO:0006955">
    <property type="term" value="P:immune response"/>
    <property type="evidence" value="ECO:0007669"/>
    <property type="project" value="TreeGrafter"/>
</dbReference>
<dbReference type="FunFam" id="3.30.500.10:FF:000001">
    <property type="entry name" value="H-2 class I histocompatibility antigen, alpha chain"/>
    <property type="match status" value="1"/>
</dbReference>
<dbReference type="InterPro" id="IPR037055">
    <property type="entry name" value="MHC_I-like_Ag-recog_sf"/>
</dbReference>
<dbReference type="PANTHER" id="PTHR16675:SF237">
    <property type="entry name" value="MHC CLASS I ANTIGEN TRANSCRIPT VARIANT 1-RELATED"/>
    <property type="match status" value="1"/>
</dbReference>
<gene>
    <name evidence="5" type="primary">MR1_2</name>
    <name evidence="5" type="ORF">N1851_008428</name>
</gene>
<keyword evidence="6" id="KW-1185">Reference proteome</keyword>
<reference evidence="5" key="1">
    <citation type="journal article" date="2023" name="Front. Mar. Sci.">
        <title>A new Merluccius polli reference genome to investigate the effects of global change in West African waters.</title>
        <authorList>
            <person name="Mateo J.L."/>
            <person name="Blanco-Fernandez C."/>
            <person name="Garcia-Vazquez E."/>
            <person name="Machado-Schiaffino G."/>
        </authorList>
    </citation>
    <scope>NUCLEOTIDE SEQUENCE</scope>
    <source>
        <strain evidence="5">C29</strain>
        <tissue evidence="5">Fin</tissue>
    </source>
</reference>
<dbReference type="InterPro" id="IPR003597">
    <property type="entry name" value="Ig_C1-set"/>
</dbReference>
<dbReference type="PANTHER" id="PTHR16675">
    <property type="entry name" value="MHC CLASS I-RELATED"/>
    <property type="match status" value="1"/>
</dbReference>
<keyword evidence="3" id="KW-0472">Membrane</keyword>
<dbReference type="GO" id="GO:0009897">
    <property type="term" value="C:external side of plasma membrane"/>
    <property type="evidence" value="ECO:0007669"/>
    <property type="project" value="TreeGrafter"/>
</dbReference>
<evidence type="ECO:0000256" key="3">
    <source>
        <dbReference type="SAM" id="Phobius"/>
    </source>
</evidence>
<dbReference type="InterPro" id="IPR013783">
    <property type="entry name" value="Ig-like_fold"/>
</dbReference>
<proteinExistence type="inferred from homology"/>
<dbReference type="InterPro" id="IPR050208">
    <property type="entry name" value="MHC_class-I_related"/>
</dbReference>
<accession>A0AA47P8N9</accession>
<name>A0AA47P8N9_MERPO</name>
<dbReference type="SUPFAM" id="SSF54452">
    <property type="entry name" value="MHC antigen-recognition domain"/>
    <property type="match status" value="1"/>
</dbReference>
<keyword evidence="3" id="KW-1133">Transmembrane helix</keyword>
<sequence>MEREAGSQGSSKQAGQRSSSNSMEMKALIGLLLLVGCHGVSSVIHSLKFFKTASSGVSNFPEFVSVAMVDELQIHYYDSNSQKVEVKQSWMDQDPREELERDTRILQGQQQRFKANIEKLKQRFNQTGGAHIVQQMYGCEWDDEDDTTDGYDQHGYDGEDFLVLDLKNLRWIAPTPQAVITKLRLDQNRADLEYRKNYINKECVDWLKKFLAYGKSTLQRTERPEVSLLQRSPSSPVVCHATGFYPDRVVVFWRRDGEELYEHVDHGEVLPNPDGTFQVSVDLDLASVPREDWRRYECAVQLKGIEDISTRLDPALVRTNWGRGGGNDITTIIIIIIAVLAAAVAAAAAAGVVVYKKRNCSHSSSGNSEELNPAPEAEPLNTDSFRVRLSPSLLVLQKFF</sequence>
<dbReference type="SMART" id="SM00407">
    <property type="entry name" value="IGc1"/>
    <property type="match status" value="1"/>
</dbReference>
<evidence type="ECO:0000256" key="2">
    <source>
        <dbReference type="RuleBase" id="RU004439"/>
    </source>
</evidence>
<dbReference type="GO" id="GO:0005615">
    <property type="term" value="C:extracellular space"/>
    <property type="evidence" value="ECO:0007669"/>
    <property type="project" value="TreeGrafter"/>
</dbReference>
<evidence type="ECO:0000256" key="1">
    <source>
        <dbReference type="ARBA" id="ARBA00023180"/>
    </source>
</evidence>
<dbReference type="Pfam" id="PF00129">
    <property type="entry name" value="MHC_I"/>
    <property type="match status" value="1"/>
</dbReference>